<dbReference type="EMBL" id="JBHMEZ010000003">
    <property type="protein sequence ID" value="MFB9052187.1"/>
    <property type="molecule type" value="Genomic_DNA"/>
</dbReference>
<keyword evidence="2" id="KW-1185">Reference proteome</keyword>
<dbReference type="InterPro" id="IPR015003">
    <property type="entry name" value="DUF1853"/>
</dbReference>
<sequence length="268" mass="31628">MSDTQQYLGYLNTPVLWKNENSWGMQQFIMPTSTTASIDINIEPKLRLGKRVERFVSFELSKQKNIQILSENTQIQNHKITLGEIDCILKQDEICIHLEIVYKFYVYDPEVGTTEYDHWIGPNRKDSLVDKLLKLKAKQLPLLYRSETENYLETTLNISAIDLLQQVYFKAQLFVPYNDNNIHFEELNPDCVKGFYISHNELKQFEDCKFYMPEKADWLCDVQTQIPWLTFSMFNDVLQPLIGNKTAPLCWIKYPNGLTDKCFVVWWK</sequence>
<evidence type="ECO:0000313" key="2">
    <source>
        <dbReference type="Proteomes" id="UP001589605"/>
    </source>
</evidence>
<accession>A0ABV5EYC2</accession>
<name>A0ABV5EYC2_9FLAO</name>
<dbReference type="Proteomes" id="UP001589605">
    <property type="component" value="Unassembled WGS sequence"/>
</dbReference>
<comment type="caution">
    <text evidence="1">The sequence shown here is derived from an EMBL/GenBank/DDBJ whole genome shotgun (WGS) entry which is preliminary data.</text>
</comment>
<gene>
    <name evidence="1" type="ORF">ACFFVB_03775</name>
</gene>
<proteinExistence type="predicted"/>
<protein>
    <submittedName>
        <fullName evidence="1">DUF1853 family protein</fullName>
    </submittedName>
</protein>
<dbReference type="RefSeq" id="WP_382382225.1">
    <property type="nucleotide sequence ID" value="NZ_JBHMEZ010000003.1"/>
</dbReference>
<dbReference type="Pfam" id="PF08907">
    <property type="entry name" value="DUF1853"/>
    <property type="match status" value="1"/>
</dbReference>
<evidence type="ECO:0000313" key="1">
    <source>
        <dbReference type="EMBL" id="MFB9052187.1"/>
    </source>
</evidence>
<organism evidence="1 2">
    <name type="scientific">Formosa undariae</name>
    <dbReference type="NCBI Taxonomy" id="1325436"/>
    <lineage>
        <taxon>Bacteria</taxon>
        <taxon>Pseudomonadati</taxon>
        <taxon>Bacteroidota</taxon>
        <taxon>Flavobacteriia</taxon>
        <taxon>Flavobacteriales</taxon>
        <taxon>Flavobacteriaceae</taxon>
        <taxon>Formosa</taxon>
    </lineage>
</organism>
<reference evidence="1 2" key="1">
    <citation type="submission" date="2024-09" db="EMBL/GenBank/DDBJ databases">
        <authorList>
            <person name="Sun Q."/>
            <person name="Mori K."/>
        </authorList>
    </citation>
    <scope>NUCLEOTIDE SEQUENCE [LARGE SCALE GENOMIC DNA]</scope>
    <source>
        <strain evidence="1 2">CECT 8286</strain>
    </source>
</reference>